<dbReference type="PANTHER" id="PTHR33362:SF5">
    <property type="entry name" value="C4-DICARBOXYLATE TRAP TRANSPORTER LARGE PERMEASE PROTEIN DCTM"/>
    <property type="match status" value="1"/>
</dbReference>
<feature type="transmembrane region" description="Helical" evidence="8">
    <location>
        <begin position="155"/>
        <end position="175"/>
    </location>
</feature>
<feature type="transmembrane region" description="Helical" evidence="8">
    <location>
        <begin position="80"/>
        <end position="103"/>
    </location>
</feature>
<dbReference type="EMBL" id="DYZA01000056">
    <property type="protein sequence ID" value="HJD96597.1"/>
    <property type="molecule type" value="Genomic_DNA"/>
</dbReference>
<proteinExistence type="predicted"/>
<sequence length="617" mass="66607">MGSINGFFFKAAMLFTLLLPIPIVLDVVLRTTVNFSIFGVIEIAEISLLCLVFFSLAYLQSKDDHIRIELIDHLISKDTIDCLGLCTNIISLGFFSFITYATFISIEKKAEEVSLVFGIPMPLLIIITSLGLFLLSLTLLSQIGRQLSDLIQKKYWLGIVPAILGAAVFIAIPYWVKACCPIPSRFALGLSGMGIMLILLFLRMPLAFAMGSVGSIGLLLLSPRPAMVASVIGFTPYSSIASFTLTVVPLFILMGALCFRSNISNDLFNSAHTWLGRLPGGLAISSIAGCAGFAAVCGDSMATAVTMGTVALPEMRNKHYDHSLACGSLAAGGTLGILIPPSVGFIFYAIITEASVGKLFAAGIIPGIVLAGLFSCLIIVLSIRHPEKAPRGEKTTFKEKLLSLRGVFFMLVLFLLILGGIFFGWFSPTEGGAIGVAGAFIIAMGRRRMTKAAFIDSLDETAVYSGKLMVILFGVGILGNFLAMTRMPHSLAQLIIGWNMSPYMFLLALVILFLILGCVMNVIPMLLLTLPSLYPTVLQMGFDPIWFGVVIVLVMEMGQITPPVGVNVFAIASVAQDIPLATIFRGVFPFVFVMLFMVLLLVLFPQMALWLPGLLFQ</sequence>
<feature type="transmembrane region" description="Helical" evidence="8">
    <location>
        <begin position="7"/>
        <end position="29"/>
    </location>
</feature>
<dbReference type="NCBIfam" id="TIGR00786">
    <property type="entry name" value="dctM"/>
    <property type="match status" value="1"/>
</dbReference>
<dbReference type="PANTHER" id="PTHR33362">
    <property type="entry name" value="SIALIC ACID TRAP TRANSPORTER PERMEASE PROTEIN SIAT-RELATED"/>
    <property type="match status" value="1"/>
</dbReference>
<evidence type="ECO:0000256" key="2">
    <source>
        <dbReference type="ARBA" id="ARBA00022448"/>
    </source>
</evidence>
<feature type="transmembrane region" description="Helical" evidence="8">
    <location>
        <begin position="195"/>
        <end position="221"/>
    </location>
</feature>
<gene>
    <name evidence="11" type="ORF">K8W16_02985</name>
</gene>
<reference evidence="11" key="2">
    <citation type="submission" date="2021-09" db="EMBL/GenBank/DDBJ databases">
        <authorList>
            <person name="Gilroy R."/>
        </authorList>
    </citation>
    <scope>NUCLEOTIDE SEQUENCE</scope>
    <source>
        <strain evidence="11">ChiGjej2B2-19336</strain>
    </source>
</reference>
<feature type="transmembrane region" description="Helical" evidence="8">
    <location>
        <begin position="123"/>
        <end position="143"/>
    </location>
</feature>
<dbReference type="InterPro" id="IPR055348">
    <property type="entry name" value="DctQ"/>
</dbReference>
<evidence type="ECO:0000256" key="8">
    <source>
        <dbReference type="SAM" id="Phobius"/>
    </source>
</evidence>
<evidence type="ECO:0000256" key="1">
    <source>
        <dbReference type="ARBA" id="ARBA00004429"/>
    </source>
</evidence>
<protein>
    <submittedName>
        <fullName evidence="11">TRAP transporter large permease subunit</fullName>
    </submittedName>
</protein>
<evidence type="ECO:0000259" key="10">
    <source>
        <dbReference type="Pfam" id="PF06808"/>
    </source>
</evidence>
<feature type="transmembrane region" description="Helical" evidence="8">
    <location>
        <begin position="35"/>
        <end position="59"/>
    </location>
</feature>
<comment type="subcellular location">
    <subcellularLocation>
        <location evidence="1">Cell inner membrane</location>
        <topology evidence="1">Multi-pass membrane protein</topology>
    </subcellularLocation>
</comment>
<organism evidence="11 12">
    <name type="scientific">Mailhella massiliensis</name>
    <dbReference type="NCBI Taxonomy" id="1903261"/>
    <lineage>
        <taxon>Bacteria</taxon>
        <taxon>Pseudomonadati</taxon>
        <taxon>Thermodesulfobacteriota</taxon>
        <taxon>Desulfovibrionia</taxon>
        <taxon>Desulfovibrionales</taxon>
        <taxon>Desulfovibrionaceae</taxon>
        <taxon>Mailhella</taxon>
    </lineage>
</organism>
<name>A0A921AUG7_9BACT</name>
<evidence type="ECO:0000313" key="11">
    <source>
        <dbReference type="EMBL" id="HJD96597.1"/>
    </source>
</evidence>
<keyword evidence="5 8" id="KW-0812">Transmembrane</keyword>
<keyword evidence="4" id="KW-0997">Cell inner membrane</keyword>
<dbReference type="GO" id="GO:0005886">
    <property type="term" value="C:plasma membrane"/>
    <property type="evidence" value="ECO:0007669"/>
    <property type="project" value="UniProtKB-SubCell"/>
</dbReference>
<feature type="domain" description="TRAP C4-dicarboxylate transport system permease DctM subunit" evidence="10">
    <location>
        <begin position="194"/>
        <end position="607"/>
    </location>
</feature>
<feature type="transmembrane region" description="Helical" evidence="8">
    <location>
        <begin position="461"/>
        <end position="483"/>
    </location>
</feature>
<keyword evidence="2" id="KW-0813">Transport</keyword>
<evidence type="ECO:0000259" key="9">
    <source>
        <dbReference type="Pfam" id="PF04290"/>
    </source>
</evidence>
<keyword evidence="7 8" id="KW-0472">Membrane</keyword>
<dbReference type="InterPro" id="IPR004681">
    <property type="entry name" value="TRAP_DctM"/>
</dbReference>
<evidence type="ECO:0000256" key="6">
    <source>
        <dbReference type="ARBA" id="ARBA00022989"/>
    </source>
</evidence>
<dbReference type="InterPro" id="IPR010656">
    <property type="entry name" value="DctM"/>
</dbReference>
<feature type="domain" description="Tripartite ATP-independent periplasmic transporters DctQ component" evidence="9">
    <location>
        <begin position="23"/>
        <end position="147"/>
    </location>
</feature>
<feature type="transmembrane region" description="Helical" evidence="8">
    <location>
        <begin position="283"/>
        <end position="312"/>
    </location>
</feature>
<feature type="transmembrane region" description="Helical" evidence="8">
    <location>
        <begin position="404"/>
        <end position="426"/>
    </location>
</feature>
<dbReference type="GO" id="GO:0022857">
    <property type="term" value="F:transmembrane transporter activity"/>
    <property type="evidence" value="ECO:0007669"/>
    <property type="project" value="TreeGrafter"/>
</dbReference>
<evidence type="ECO:0000256" key="4">
    <source>
        <dbReference type="ARBA" id="ARBA00022519"/>
    </source>
</evidence>
<feature type="transmembrane region" description="Helical" evidence="8">
    <location>
        <begin position="591"/>
        <end position="611"/>
    </location>
</feature>
<dbReference type="Pfam" id="PF06808">
    <property type="entry name" value="DctM"/>
    <property type="match status" value="1"/>
</dbReference>
<evidence type="ECO:0000256" key="3">
    <source>
        <dbReference type="ARBA" id="ARBA00022475"/>
    </source>
</evidence>
<evidence type="ECO:0000256" key="7">
    <source>
        <dbReference type="ARBA" id="ARBA00023136"/>
    </source>
</evidence>
<comment type="caution">
    <text evidence="11">The sequence shown here is derived from an EMBL/GenBank/DDBJ whole genome shotgun (WGS) entry which is preliminary data.</text>
</comment>
<dbReference type="AlphaFoldDB" id="A0A921AUG7"/>
<dbReference type="Proteomes" id="UP000698963">
    <property type="component" value="Unassembled WGS sequence"/>
</dbReference>
<feature type="transmembrane region" description="Helical" evidence="8">
    <location>
        <begin position="363"/>
        <end position="383"/>
    </location>
</feature>
<feature type="transmembrane region" description="Helical" evidence="8">
    <location>
        <begin position="540"/>
        <end position="558"/>
    </location>
</feature>
<feature type="transmembrane region" description="Helical" evidence="8">
    <location>
        <begin position="242"/>
        <end position="263"/>
    </location>
</feature>
<feature type="transmembrane region" description="Helical" evidence="8">
    <location>
        <begin position="324"/>
        <end position="351"/>
    </location>
</feature>
<dbReference type="Pfam" id="PF04290">
    <property type="entry name" value="DctQ"/>
    <property type="match status" value="1"/>
</dbReference>
<accession>A0A921AUG7</accession>
<keyword evidence="6 8" id="KW-1133">Transmembrane helix</keyword>
<feature type="transmembrane region" description="Helical" evidence="8">
    <location>
        <begin position="503"/>
        <end position="528"/>
    </location>
</feature>
<dbReference type="RefSeq" id="WP_304121022.1">
    <property type="nucleotide sequence ID" value="NZ_DYZA01000056.1"/>
</dbReference>
<evidence type="ECO:0000256" key="5">
    <source>
        <dbReference type="ARBA" id="ARBA00022692"/>
    </source>
</evidence>
<keyword evidence="3" id="KW-1003">Cell membrane</keyword>
<reference evidence="11" key="1">
    <citation type="journal article" date="2021" name="PeerJ">
        <title>Extensive microbial diversity within the chicken gut microbiome revealed by metagenomics and culture.</title>
        <authorList>
            <person name="Gilroy R."/>
            <person name="Ravi A."/>
            <person name="Getino M."/>
            <person name="Pursley I."/>
            <person name="Horton D.L."/>
            <person name="Alikhan N.F."/>
            <person name="Baker D."/>
            <person name="Gharbi K."/>
            <person name="Hall N."/>
            <person name="Watson M."/>
            <person name="Adriaenssens E.M."/>
            <person name="Foster-Nyarko E."/>
            <person name="Jarju S."/>
            <person name="Secka A."/>
            <person name="Antonio M."/>
            <person name="Oren A."/>
            <person name="Chaudhuri R.R."/>
            <person name="La Ragione R."/>
            <person name="Hildebrand F."/>
            <person name="Pallen M.J."/>
        </authorList>
    </citation>
    <scope>NUCLEOTIDE SEQUENCE</scope>
    <source>
        <strain evidence="11">ChiGjej2B2-19336</strain>
    </source>
</reference>
<evidence type="ECO:0000313" key="12">
    <source>
        <dbReference type="Proteomes" id="UP000698963"/>
    </source>
</evidence>